<reference evidence="1 2" key="1">
    <citation type="submission" date="2020-08" db="EMBL/GenBank/DDBJ databases">
        <title>Sequencing the genomes of 1000 actinobacteria strains.</title>
        <authorList>
            <person name="Klenk H.-P."/>
        </authorList>
    </citation>
    <scope>NUCLEOTIDE SEQUENCE [LARGE SCALE GENOMIC DNA]</scope>
    <source>
        <strain evidence="1 2">DSM 45784</strain>
    </source>
</reference>
<gene>
    <name evidence="1" type="ORF">BJ982_000810</name>
</gene>
<dbReference type="RefSeq" id="WP_184876672.1">
    <property type="nucleotide sequence ID" value="NZ_BOOV01000021.1"/>
</dbReference>
<sequence>MTGEKIEAFLDTLTARQLRLAAVWLLGYDREAFARATGLAVEDVPDVVAR</sequence>
<proteinExistence type="predicted"/>
<dbReference type="AlphaFoldDB" id="A0A7W7G9T0"/>
<name>A0A7W7G9T0_9ACTN</name>
<dbReference type="Proteomes" id="UP000542210">
    <property type="component" value="Unassembled WGS sequence"/>
</dbReference>
<keyword evidence="2" id="KW-1185">Reference proteome</keyword>
<comment type="caution">
    <text evidence="1">The sequence shown here is derived from an EMBL/GenBank/DDBJ whole genome shotgun (WGS) entry which is preliminary data.</text>
</comment>
<protein>
    <submittedName>
        <fullName evidence="1">Uncharacterized protein</fullName>
    </submittedName>
</protein>
<dbReference type="EMBL" id="JACHND010000001">
    <property type="protein sequence ID" value="MBB4699266.1"/>
    <property type="molecule type" value="Genomic_DNA"/>
</dbReference>
<accession>A0A7W7G9T0</accession>
<evidence type="ECO:0000313" key="2">
    <source>
        <dbReference type="Proteomes" id="UP000542210"/>
    </source>
</evidence>
<organism evidence="1 2">
    <name type="scientific">Sphaerisporangium siamense</name>
    <dbReference type="NCBI Taxonomy" id="795645"/>
    <lineage>
        <taxon>Bacteria</taxon>
        <taxon>Bacillati</taxon>
        <taxon>Actinomycetota</taxon>
        <taxon>Actinomycetes</taxon>
        <taxon>Streptosporangiales</taxon>
        <taxon>Streptosporangiaceae</taxon>
        <taxon>Sphaerisporangium</taxon>
    </lineage>
</organism>
<evidence type="ECO:0000313" key="1">
    <source>
        <dbReference type="EMBL" id="MBB4699266.1"/>
    </source>
</evidence>